<dbReference type="OrthoDB" id="3044561at2759"/>
<keyword evidence="1" id="KW-0472">Membrane</keyword>
<evidence type="ECO:0000259" key="2">
    <source>
        <dbReference type="Pfam" id="PF20151"/>
    </source>
</evidence>
<accession>A0A9P6CEU0</accession>
<feature type="transmembrane region" description="Helical" evidence="1">
    <location>
        <begin position="59"/>
        <end position="77"/>
    </location>
</feature>
<feature type="transmembrane region" description="Helical" evidence="1">
    <location>
        <begin position="89"/>
        <end position="110"/>
    </location>
</feature>
<dbReference type="Pfam" id="PF20151">
    <property type="entry name" value="DUF6533"/>
    <property type="match status" value="1"/>
</dbReference>
<feature type="transmembrane region" description="Helical" evidence="1">
    <location>
        <begin position="163"/>
        <end position="181"/>
    </location>
</feature>
<keyword evidence="4" id="KW-1185">Reference proteome</keyword>
<keyword evidence="1" id="KW-1133">Transmembrane helix</keyword>
<feature type="domain" description="DUF6533" evidence="2">
    <location>
        <begin position="19"/>
        <end position="62"/>
    </location>
</feature>
<feature type="transmembrane region" description="Helical" evidence="1">
    <location>
        <begin position="202"/>
        <end position="225"/>
    </location>
</feature>
<dbReference type="EMBL" id="MU150264">
    <property type="protein sequence ID" value="KAF9463222.1"/>
    <property type="molecule type" value="Genomic_DNA"/>
</dbReference>
<protein>
    <recommendedName>
        <fullName evidence="2">DUF6533 domain-containing protein</fullName>
    </recommendedName>
</protein>
<dbReference type="Proteomes" id="UP000807353">
    <property type="component" value="Unassembled WGS sequence"/>
</dbReference>
<evidence type="ECO:0000313" key="4">
    <source>
        <dbReference type="Proteomes" id="UP000807353"/>
    </source>
</evidence>
<feature type="transmembrane region" description="Helical" evidence="1">
    <location>
        <begin position="122"/>
        <end position="143"/>
    </location>
</feature>
<evidence type="ECO:0000313" key="3">
    <source>
        <dbReference type="EMBL" id="KAF9463222.1"/>
    </source>
</evidence>
<name>A0A9P6CEU0_9AGAR</name>
<evidence type="ECO:0000256" key="1">
    <source>
        <dbReference type="SAM" id="Phobius"/>
    </source>
</evidence>
<keyword evidence="1" id="KW-0812">Transmembrane</keyword>
<reference evidence="3" key="1">
    <citation type="submission" date="2020-11" db="EMBL/GenBank/DDBJ databases">
        <authorList>
            <consortium name="DOE Joint Genome Institute"/>
            <person name="Ahrendt S."/>
            <person name="Riley R."/>
            <person name="Andreopoulos W."/>
            <person name="Labutti K."/>
            <person name="Pangilinan J."/>
            <person name="Ruiz-Duenas F.J."/>
            <person name="Barrasa J.M."/>
            <person name="Sanchez-Garcia M."/>
            <person name="Camarero S."/>
            <person name="Miyauchi S."/>
            <person name="Serrano A."/>
            <person name="Linde D."/>
            <person name="Babiker R."/>
            <person name="Drula E."/>
            <person name="Ayuso-Fernandez I."/>
            <person name="Pacheco R."/>
            <person name="Padilla G."/>
            <person name="Ferreira P."/>
            <person name="Barriuso J."/>
            <person name="Kellner H."/>
            <person name="Castanera R."/>
            <person name="Alfaro M."/>
            <person name="Ramirez L."/>
            <person name="Pisabarro A.G."/>
            <person name="Kuo A."/>
            <person name="Tritt A."/>
            <person name="Lipzen A."/>
            <person name="He G."/>
            <person name="Yan M."/>
            <person name="Ng V."/>
            <person name="Cullen D."/>
            <person name="Martin F."/>
            <person name="Rosso M.-N."/>
            <person name="Henrissat B."/>
            <person name="Hibbett D."/>
            <person name="Martinez A.T."/>
            <person name="Grigoriev I.V."/>
        </authorList>
    </citation>
    <scope>NUCLEOTIDE SEQUENCE</scope>
    <source>
        <strain evidence="3">CBS 247.69</strain>
    </source>
</reference>
<gene>
    <name evidence="3" type="ORF">BDZ94DRAFT_1259412</name>
</gene>
<dbReference type="InterPro" id="IPR045340">
    <property type="entry name" value="DUF6533"/>
</dbReference>
<comment type="caution">
    <text evidence="3">The sequence shown here is derived from an EMBL/GenBank/DDBJ whole genome shotgun (WGS) entry which is preliminary data.</text>
</comment>
<dbReference type="AlphaFoldDB" id="A0A9P6CEU0"/>
<proteinExistence type="predicted"/>
<organism evidence="3 4">
    <name type="scientific">Collybia nuda</name>
    <dbReference type="NCBI Taxonomy" id="64659"/>
    <lineage>
        <taxon>Eukaryota</taxon>
        <taxon>Fungi</taxon>
        <taxon>Dikarya</taxon>
        <taxon>Basidiomycota</taxon>
        <taxon>Agaricomycotina</taxon>
        <taxon>Agaricomycetes</taxon>
        <taxon>Agaricomycetidae</taxon>
        <taxon>Agaricales</taxon>
        <taxon>Tricholomatineae</taxon>
        <taxon>Clitocybaceae</taxon>
        <taxon>Collybia</taxon>
    </lineage>
</organism>
<sequence length="280" mass="32027">MLSNTTDLLEPAGDFVRKCSSIAAFSLVVWDGIVSYNQEYKYIWKNPSPVKWIYLFSRYYGICAQVANIIFITIPLSEFPVATHICTTWFASQMFSFIFHLTALQAVLILRVYALYQQSLKVAALLTSLLFLNFFLSVIFGMRAFGALNFDSVCNAREPSSDAIYFGMSTVSFHVVIWAFTIRKRDVTLQEEWRKVSVINLLTHDGTRICFGICSMLMVIIPYAFVVQVAVHVIFLWPMAMMSILTCRLVLSLRELRGEPFTRDMELVTHVDLLEAIDDE</sequence>